<evidence type="ECO:0000313" key="1">
    <source>
        <dbReference type="EMBL" id="KAF1974555.1"/>
    </source>
</evidence>
<dbReference type="Proteomes" id="UP000800036">
    <property type="component" value="Unassembled WGS sequence"/>
</dbReference>
<proteinExistence type="predicted"/>
<evidence type="ECO:0000313" key="2">
    <source>
        <dbReference type="Proteomes" id="UP000800036"/>
    </source>
</evidence>
<accession>A0A6A5VBP1</accession>
<sequence length="269" mass="29867">MRSRSATLCLSGRLYKPLLTGGIQDHVCEVTEKDKKFKETWTVQCRPPSPCRLASPCPSIAMLFLCHHRSQIFRSRVPAAIYNMPGSKARKERRKKECASTPHPIATKAAYAEGVEDVRSAYACTRRKAEDWSKISFSGLLCGAAPQWGFLGVQKASTQLKVKQEDDSDDEREYPISRGIWRTHSPGSTPFAISSCRVEEENARHGKVQGGVIHYQVGSLRPAASRPCTGNGHQRSLKRAETALKIAQLKFKSGACAYTRFGAIHDYVL</sequence>
<protein>
    <submittedName>
        <fullName evidence="1">Uncharacterized protein</fullName>
    </submittedName>
</protein>
<name>A0A6A5VBP1_9PLEO</name>
<dbReference type="AlphaFoldDB" id="A0A6A5VBP1"/>
<dbReference type="EMBL" id="ML976674">
    <property type="protein sequence ID" value="KAF1974555.1"/>
    <property type="molecule type" value="Genomic_DNA"/>
</dbReference>
<gene>
    <name evidence="1" type="ORF">BU23DRAFT_567369</name>
</gene>
<reference evidence="1" key="1">
    <citation type="journal article" date="2020" name="Stud. Mycol.">
        <title>101 Dothideomycetes genomes: a test case for predicting lifestyles and emergence of pathogens.</title>
        <authorList>
            <person name="Haridas S."/>
            <person name="Albert R."/>
            <person name="Binder M."/>
            <person name="Bloem J."/>
            <person name="Labutti K."/>
            <person name="Salamov A."/>
            <person name="Andreopoulos B."/>
            <person name="Baker S."/>
            <person name="Barry K."/>
            <person name="Bills G."/>
            <person name="Bluhm B."/>
            <person name="Cannon C."/>
            <person name="Castanera R."/>
            <person name="Culley D."/>
            <person name="Daum C."/>
            <person name="Ezra D."/>
            <person name="Gonzalez J."/>
            <person name="Henrissat B."/>
            <person name="Kuo A."/>
            <person name="Liang C."/>
            <person name="Lipzen A."/>
            <person name="Lutzoni F."/>
            <person name="Magnuson J."/>
            <person name="Mondo S."/>
            <person name="Nolan M."/>
            <person name="Ohm R."/>
            <person name="Pangilinan J."/>
            <person name="Park H.-J."/>
            <person name="Ramirez L."/>
            <person name="Alfaro M."/>
            <person name="Sun H."/>
            <person name="Tritt A."/>
            <person name="Yoshinaga Y."/>
            <person name="Zwiers L.-H."/>
            <person name="Turgeon B."/>
            <person name="Goodwin S."/>
            <person name="Spatafora J."/>
            <person name="Crous P."/>
            <person name="Grigoriev I."/>
        </authorList>
    </citation>
    <scope>NUCLEOTIDE SEQUENCE</scope>
    <source>
        <strain evidence="1">CBS 107.79</strain>
    </source>
</reference>
<organism evidence="1 2">
    <name type="scientific">Bimuria novae-zelandiae CBS 107.79</name>
    <dbReference type="NCBI Taxonomy" id="1447943"/>
    <lineage>
        <taxon>Eukaryota</taxon>
        <taxon>Fungi</taxon>
        <taxon>Dikarya</taxon>
        <taxon>Ascomycota</taxon>
        <taxon>Pezizomycotina</taxon>
        <taxon>Dothideomycetes</taxon>
        <taxon>Pleosporomycetidae</taxon>
        <taxon>Pleosporales</taxon>
        <taxon>Massarineae</taxon>
        <taxon>Didymosphaeriaceae</taxon>
        <taxon>Bimuria</taxon>
    </lineage>
</organism>
<keyword evidence="2" id="KW-1185">Reference proteome</keyword>